<dbReference type="Proteomes" id="UP000018550">
    <property type="component" value="Chromosome"/>
</dbReference>
<comment type="subunit">
    <text evidence="2">Homodimer.</text>
</comment>
<dbReference type="SUPFAM" id="SSF54680">
    <property type="entry name" value="Pyrimidine nucleoside phosphorylase C-terminal domain"/>
    <property type="match status" value="1"/>
</dbReference>
<evidence type="ECO:0000256" key="4">
    <source>
        <dbReference type="ARBA" id="ARBA00022679"/>
    </source>
</evidence>
<comment type="similarity">
    <text evidence="1">Belongs to the thymidine/pyrimidine-nucleoside phosphorylase family.</text>
</comment>
<dbReference type="OrthoDB" id="9763887at2"/>
<dbReference type="InterPro" id="IPR035902">
    <property type="entry name" value="Nuc_phospho_transferase"/>
</dbReference>
<organism evidence="8 9">
    <name type="scientific">Spiroplasma apis B31</name>
    <dbReference type="NCBI Taxonomy" id="1276258"/>
    <lineage>
        <taxon>Bacteria</taxon>
        <taxon>Bacillati</taxon>
        <taxon>Mycoplasmatota</taxon>
        <taxon>Mollicutes</taxon>
        <taxon>Entomoplasmatales</taxon>
        <taxon>Spiroplasmataceae</taxon>
        <taxon>Spiroplasma</taxon>
    </lineage>
</organism>
<dbReference type="GO" id="GO:0006206">
    <property type="term" value="P:pyrimidine nucleobase metabolic process"/>
    <property type="evidence" value="ECO:0007669"/>
    <property type="project" value="InterPro"/>
</dbReference>
<dbReference type="Pfam" id="PF07831">
    <property type="entry name" value="PYNP_C"/>
    <property type="match status" value="1"/>
</dbReference>
<evidence type="ECO:0000259" key="7">
    <source>
        <dbReference type="SMART" id="SM00941"/>
    </source>
</evidence>
<comment type="catalytic activity">
    <reaction evidence="5">
        <text>thymidine + phosphate = 2-deoxy-alpha-D-ribose 1-phosphate + thymine</text>
        <dbReference type="Rhea" id="RHEA:16037"/>
        <dbReference type="ChEBI" id="CHEBI:17748"/>
        <dbReference type="ChEBI" id="CHEBI:17821"/>
        <dbReference type="ChEBI" id="CHEBI:43474"/>
        <dbReference type="ChEBI" id="CHEBI:57259"/>
        <dbReference type="EC" id="2.4.2.4"/>
    </reaction>
</comment>
<dbReference type="GO" id="GO:0009032">
    <property type="term" value="F:thymidine phosphorylase activity"/>
    <property type="evidence" value="ECO:0007669"/>
    <property type="project" value="UniProtKB-EC"/>
</dbReference>
<dbReference type="Pfam" id="PF02885">
    <property type="entry name" value="Glycos_trans_3N"/>
    <property type="match status" value="1"/>
</dbReference>
<dbReference type="EMBL" id="CP006682">
    <property type="protein sequence ID" value="AHB36566.1"/>
    <property type="molecule type" value="Genomic_DNA"/>
</dbReference>
<dbReference type="eggNOG" id="COG0213">
    <property type="taxonomic scope" value="Bacteria"/>
</dbReference>
<dbReference type="PIRSF" id="PIRSF000478">
    <property type="entry name" value="TP_PyNP"/>
    <property type="match status" value="1"/>
</dbReference>
<dbReference type="SMART" id="SM00941">
    <property type="entry name" value="PYNP_C"/>
    <property type="match status" value="1"/>
</dbReference>
<dbReference type="InterPro" id="IPR013102">
    <property type="entry name" value="PYNP_C"/>
</dbReference>
<dbReference type="InterPro" id="IPR017459">
    <property type="entry name" value="Glycosyl_Trfase_fam3_N_dom"/>
</dbReference>
<dbReference type="Gene3D" id="3.90.1170.30">
    <property type="entry name" value="Pyrimidine nucleoside phosphorylase-like, C-terminal domain"/>
    <property type="match status" value="1"/>
</dbReference>
<dbReference type="SUPFAM" id="SSF47648">
    <property type="entry name" value="Nucleoside phosphorylase/phosphoribosyltransferase N-terminal domain"/>
    <property type="match status" value="1"/>
</dbReference>
<gene>
    <name evidence="8" type="primary">deoA</name>
    <name evidence="8" type="ORF">SAPIS_v1c07210</name>
</gene>
<keyword evidence="4" id="KW-0808">Transferase</keyword>
<dbReference type="SUPFAM" id="SSF52418">
    <property type="entry name" value="Nucleoside phosphorylase/phosphoribosyltransferase catalytic domain"/>
    <property type="match status" value="1"/>
</dbReference>
<dbReference type="InterPro" id="IPR036320">
    <property type="entry name" value="Glycosyl_Trfase_fam3_N_dom_sf"/>
</dbReference>
<dbReference type="NCBIfam" id="TIGR02644">
    <property type="entry name" value="Y_phosphoryl"/>
    <property type="match status" value="1"/>
</dbReference>
<keyword evidence="9" id="KW-1185">Reference proteome</keyword>
<evidence type="ECO:0000256" key="3">
    <source>
        <dbReference type="ARBA" id="ARBA00022676"/>
    </source>
</evidence>
<dbReference type="STRING" id="1276258.SAPIS_v1c07210"/>
<keyword evidence="3" id="KW-0328">Glycosyltransferase</keyword>
<dbReference type="RefSeq" id="WP_023789780.1">
    <property type="nucleotide sequence ID" value="NC_022998.1"/>
</dbReference>
<dbReference type="Gene3D" id="1.20.970.10">
    <property type="entry name" value="Transferase, Pyrimidine Nucleoside Phosphorylase, Chain C"/>
    <property type="match status" value="1"/>
</dbReference>
<dbReference type="PANTHER" id="PTHR10515">
    <property type="entry name" value="THYMIDINE PHOSPHORYLASE"/>
    <property type="match status" value="1"/>
</dbReference>
<evidence type="ECO:0000256" key="5">
    <source>
        <dbReference type="ARBA" id="ARBA00048550"/>
    </source>
</evidence>
<dbReference type="PATRIC" id="fig|1276258.3.peg.734"/>
<evidence type="ECO:0000256" key="1">
    <source>
        <dbReference type="ARBA" id="ARBA00006915"/>
    </source>
</evidence>
<sequence>MSFVKIIEKKKNNIELSKEEITWLVSSFTNGSLKDYQMSAFNMAVWFNSMTKNEISYFTEAMVNSGVTYNLEGVNGPTADKHSTGGVGDKTSLIFAPLVAAFGVKVAKLSGRGLGQTGGTIDKLESCPGWTGEISESKFKQILKEVGLSIMSQSEDIVPADKKIYALRDVSGSVDSIPLIASSIMSKKLVIPADKIILDVKVGSGAFMKTFDDAIELSKTMINIGLSHKRDVTVMITNMNRPLGRTIGNALEVREAWNTLNGSGPSDLIELCVKAASITLVESEIFENLNLAEKEIMKVLKSGKAANLLKQFIIAQGGDFSVIENYDKNFKTAHTIEIRSPKKGYINFKSAESLGLLSMELGAGRKTKNDKIDFASGIYLNKTTDDYVEENEVVMTLFTNKDNLESFTLQAHAVIDILPQPIKEPLILKIMNKHDI</sequence>
<evidence type="ECO:0000313" key="9">
    <source>
        <dbReference type="Proteomes" id="UP000018550"/>
    </source>
</evidence>
<dbReference type="InterPro" id="IPR000053">
    <property type="entry name" value="Thymidine/pyrmidine_PPase"/>
</dbReference>
<dbReference type="InterPro" id="IPR036566">
    <property type="entry name" value="PYNP-like_C_sf"/>
</dbReference>
<feature type="domain" description="Pyrimidine nucleoside phosphorylase C-terminal" evidence="7">
    <location>
        <begin position="345"/>
        <end position="418"/>
    </location>
</feature>
<evidence type="ECO:0000256" key="6">
    <source>
        <dbReference type="ARBA" id="ARBA00056338"/>
    </source>
</evidence>
<dbReference type="GO" id="GO:0005829">
    <property type="term" value="C:cytosol"/>
    <property type="evidence" value="ECO:0007669"/>
    <property type="project" value="TreeGrafter"/>
</dbReference>
<proteinExistence type="inferred from homology"/>
<dbReference type="KEGG" id="sapi:SAPIS_v1c07210"/>
<dbReference type="NCBIfam" id="NF004490">
    <property type="entry name" value="PRK05820.1"/>
    <property type="match status" value="1"/>
</dbReference>
<comment type="function">
    <text evidence="6">The enzymes which catalyze the reversible phosphorolysis of pyrimidine nucleosides are involved in the degradation of these compounds and in their utilization as carbon and energy sources, or in the rescue of pyrimidine bases for nucleotide synthesis.</text>
</comment>
<accession>V5RKE2</accession>
<evidence type="ECO:0000256" key="2">
    <source>
        <dbReference type="ARBA" id="ARBA00011738"/>
    </source>
</evidence>
<name>V5RKE2_SPIAP</name>
<dbReference type="InterPro" id="IPR017872">
    <property type="entry name" value="Pyrmidine_PPase_CS"/>
</dbReference>
<dbReference type="PROSITE" id="PS00647">
    <property type="entry name" value="THYMID_PHOSPHORYLASE"/>
    <property type="match status" value="1"/>
</dbReference>
<dbReference type="Pfam" id="PF00591">
    <property type="entry name" value="Glycos_transf_3"/>
    <property type="match status" value="1"/>
</dbReference>
<dbReference type="HOGENOM" id="CLU_025040_0_1_14"/>
<dbReference type="InterPro" id="IPR018090">
    <property type="entry name" value="Pyrmidine_PPas_bac/euk"/>
</dbReference>
<dbReference type="Gene3D" id="3.40.1030.10">
    <property type="entry name" value="Nucleoside phosphorylase/phosphoribosyltransferase catalytic domain"/>
    <property type="match status" value="1"/>
</dbReference>
<dbReference type="GO" id="GO:0006213">
    <property type="term" value="P:pyrimidine nucleoside metabolic process"/>
    <property type="evidence" value="ECO:0007669"/>
    <property type="project" value="InterPro"/>
</dbReference>
<dbReference type="PANTHER" id="PTHR10515:SF0">
    <property type="entry name" value="THYMIDINE PHOSPHORYLASE"/>
    <property type="match status" value="1"/>
</dbReference>
<dbReference type="FunFam" id="3.40.1030.10:FF:000003">
    <property type="entry name" value="Pyrimidine-nucleoside phosphorylase"/>
    <property type="match status" value="1"/>
</dbReference>
<dbReference type="AlphaFoldDB" id="V5RKE2"/>
<evidence type="ECO:0000313" key="8">
    <source>
        <dbReference type="EMBL" id="AHB36566.1"/>
    </source>
</evidence>
<dbReference type="GO" id="GO:0004645">
    <property type="term" value="F:1,4-alpha-oligoglucan phosphorylase activity"/>
    <property type="evidence" value="ECO:0007669"/>
    <property type="project" value="InterPro"/>
</dbReference>
<dbReference type="InterPro" id="IPR000312">
    <property type="entry name" value="Glycosyl_Trfase_fam3"/>
</dbReference>
<protein>
    <submittedName>
        <fullName evidence="8">Thymidine phosphorylase</fullName>
    </submittedName>
</protein>
<reference evidence="8 9" key="1">
    <citation type="journal article" date="2014" name="Genome Announc.">
        <title>Complete Genome Sequence of Spiroplasma apis B31T (ATCC 33834), a Bacterium Associated with May Disease of Honeybees (Apis mellifera).</title>
        <authorList>
            <person name="Ku C."/>
            <person name="Lo W.S."/>
            <person name="Chen L.L."/>
            <person name="Kuo C.H."/>
        </authorList>
    </citation>
    <scope>NUCLEOTIDE SEQUENCE [LARGE SCALE GENOMIC DNA]</scope>
    <source>
        <strain evidence="8">B31</strain>
    </source>
</reference>